<evidence type="ECO:0000313" key="2">
    <source>
        <dbReference type="EMBL" id="KAE8416541.1"/>
    </source>
</evidence>
<dbReference type="Proteomes" id="UP000325395">
    <property type="component" value="Unassembled WGS sequence"/>
</dbReference>
<dbReference type="EMBL" id="ML735750">
    <property type="protein sequence ID" value="KAE8416541.1"/>
    <property type="molecule type" value="Genomic_DNA"/>
</dbReference>
<keyword evidence="1" id="KW-0472">Membrane</keyword>
<evidence type="ECO:0000313" key="3">
    <source>
        <dbReference type="Proteomes" id="UP000325395"/>
    </source>
</evidence>
<accession>A0ABQ6WK20</accession>
<organism evidence="2 3">
    <name type="scientific">Aspergillus pseudocaelatus</name>
    <dbReference type="NCBI Taxonomy" id="1825620"/>
    <lineage>
        <taxon>Eukaryota</taxon>
        <taxon>Fungi</taxon>
        <taxon>Dikarya</taxon>
        <taxon>Ascomycota</taxon>
        <taxon>Pezizomycotina</taxon>
        <taxon>Eurotiomycetes</taxon>
        <taxon>Eurotiomycetidae</taxon>
        <taxon>Eurotiales</taxon>
        <taxon>Aspergillaceae</taxon>
        <taxon>Aspergillus</taxon>
        <taxon>Aspergillus subgen. Circumdati</taxon>
    </lineage>
</organism>
<name>A0ABQ6WK20_9EURO</name>
<sequence length="59" mass="6833">MSFRDAPHQQPLLLFSHISPSGFPRESLQPFGGFSYMSIDILFCFLTYSVYFVIDLLVR</sequence>
<proteinExistence type="predicted"/>
<keyword evidence="1" id="KW-0812">Transmembrane</keyword>
<keyword evidence="1" id="KW-1133">Transmembrane helix</keyword>
<gene>
    <name evidence="2" type="ORF">BDV36DRAFT_259803</name>
</gene>
<keyword evidence="3" id="KW-1185">Reference proteome</keyword>
<protein>
    <submittedName>
        <fullName evidence="2">Uncharacterized protein</fullName>
    </submittedName>
</protein>
<reference evidence="2 3" key="1">
    <citation type="submission" date="2019-04" db="EMBL/GenBank/DDBJ databases">
        <authorList>
            <consortium name="DOE Joint Genome Institute"/>
            <person name="Mondo S."/>
            <person name="Kjaerbolling I."/>
            <person name="Vesth T."/>
            <person name="Frisvad J.C."/>
            <person name="Nybo J.L."/>
            <person name="Theobald S."/>
            <person name="Kildgaard S."/>
            <person name="Isbrandt T."/>
            <person name="Kuo A."/>
            <person name="Sato A."/>
            <person name="Lyhne E.K."/>
            <person name="Kogle M.E."/>
            <person name="Wiebenga A."/>
            <person name="Kun R.S."/>
            <person name="Lubbers R.J."/>
            <person name="Makela M.R."/>
            <person name="Barry K."/>
            <person name="Chovatia M."/>
            <person name="Clum A."/>
            <person name="Daum C."/>
            <person name="Haridas S."/>
            <person name="He G."/>
            <person name="LaButti K."/>
            <person name="Lipzen A."/>
            <person name="Riley R."/>
            <person name="Salamov A."/>
            <person name="Simmons B.A."/>
            <person name="Magnuson J.K."/>
            <person name="Henrissat B."/>
            <person name="Mortensen U.H."/>
            <person name="Larsen T.O."/>
            <person name="Devries R.P."/>
            <person name="Grigoriev I.V."/>
            <person name="Machida M."/>
            <person name="Baker S.E."/>
            <person name="Andersen M.R."/>
            <person name="Cantor M.N."/>
            <person name="Hua S.X."/>
        </authorList>
    </citation>
    <scope>NUCLEOTIDE SEQUENCE [LARGE SCALE GENOMIC DNA]</scope>
    <source>
        <strain evidence="2 3">CBS 117616</strain>
    </source>
</reference>
<feature type="transmembrane region" description="Helical" evidence="1">
    <location>
        <begin position="34"/>
        <end position="58"/>
    </location>
</feature>
<evidence type="ECO:0000256" key="1">
    <source>
        <dbReference type="SAM" id="Phobius"/>
    </source>
</evidence>